<evidence type="ECO:0000313" key="6">
    <source>
        <dbReference type="EMBL" id="CAH0715119.1"/>
    </source>
</evidence>
<protein>
    <recommendedName>
        <fullName evidence="5">Serpin domain-containing protein</fullName>
    </recommendedName>
</protein>
<evidence type="ECO:0000256" key="1">
    <source>
        <dbReference type="ARBA" id="ARBA00022690"/>
    </source>
</evidence>
<evidence type="ECO:0000313" key="7">
    <source>
        <dbReference type="Proteomes" id="UP000838878"/>
    </source>
</evidence>
<keyword evidence="2" id="KW-0722">Serine protease inhibitor</keyword>
<feature type="signal peptide" evidence="4">
    <location>
        <begin position="1"/>
        <end position="15"/>
    </location>
</feature>
<evidence type="ECO:0000259" key="5">
    <source>
        <dbReference type="SMART" id="SM00093"/>
    </source>
</evidence>
<organism evidence="6 7">
    <name type="scientific">Brenthis ino</name>
    <name type="common">lesser marbled fritillary</name>
    <dbReference type="NCBI Taxonomy" id="405034"/>
    <lineage>
        <taxon>Eukaryota</taxon>
        <taxon>Metazoa</taxon>
        <taxon>Ecdysozoa</taxon>
        <taxon>Arthropoda</taxon>
        <taxon>Hexapoda</taxon>
        <taxon>Insecta</taxon>
        <taxon>Pterygota</taxon>
        <taxon>Neoptera</taxon>
        <taxon>Endopterygota</taxon>
        <taxon>Lepidoptera</taxon>
        <taxon>Glossata</taxon>
        <taxon>Ditrysia</taxon>
        <taxon>Papilionoidea</taxon>
        <taxon>Nymphalidae</taxon>
        <taxon>Heliconiinae</taxon>
        <taxon>Argynnini</taxon>
        <taxon>Brenthis</taxon>
    </lineage>
</organism>
<dbReference type="Gene3D" id="2.30.39.10">
    <property type="entry name" value="Alpha-1-antitrypsin, domain 1"/>
    <property type="match status" value="1"/>
</dbReference>
<name>A0A8J9Y172_9NEOP</name>
<dbReference type="Pfam" id="PF00079">
    <property type="entry name" value="Serpin"/>
    <property type="match status" value="1"/>
</dbReference>
<dbReference type="AlphaFoldDB" id="A0A8J9Y172"/>
<dbReference type="GO" id="GO:0005615">
    <property type="term" value="C:extracellular space"/>
    <property type="evidence" value="ECO:0007669"/>
    <property type="project" value="InterPro"/>
</dbReference>
<sequence>MFIILLLLLIPFAACQEVEFSTRPNNVSILLLYFTQRSTETATILSPFGLWSLMSAISFGATGDTYREIFRAFLLFTDKNRFNTNYKTLIDTVFKTPTSGVNVANNNFIFIDTNFNAMERDYKNFLIENYNSSVVYFDFENLRATADRANTLIRIRSPPVTNVYTIEDFRGSSLMMSNIVYFQGVWSLPFNMSNTRLEQVNGGEEIIPVMYQRGKVPYSHLDSMKASVMELAYGNDGKYCMLIITPDPNVPLMTVYKKFEKVTFRNIFNKLQNDVNEFGLKEIDIKLPRFRKSSYHYLKKPLNDMGIYQAFEPELARFQLIAREPIYIDAIEQKTDFYITEYGTVAYASTPGRGNSKQTAQDIAPSNMLLFIIEKTTTTIIFGGIFP</sequence>
<accession>A0A8J9Y172</accession>
<evidence type="ECO:0000256" key="4">
    <source>
        <dbReference type="SAM" id="SignalP"/>
    </source>
</evidence>
<dbReference type="InterPro" id="IPR042178">
    <property type="entry name" value="Serpin_sf_1"/>
</dbReference>
<keyword evidence="7" id="KW-1185">Reference proteome</keyword>
<dbReference type="OrthoDB" id="9518664at2759"/>
<dbReference type="PANTHER" id="PTHR11461:SF367">
    <property type="entry name" value="GH21475P-RELATED"/>
    <property type="match status" value="1"/>
</dbReference>
<feature type="chain" id="PRO_5035481663" description="Serpin domain-containing protein" evidence="4">
    <location>
        <begin position="16"/>
        <end position="387"/>
    </location>
</feature>
<feature type="domain" description="Serpin" evidence="5">
    <location>
        <begin position="28"/>
        <end position="387"/>
    </location>
</feature>
<reference evidence="6" key="1">
    <citation type="submission" date="2021-12" db="EMBL/GenBank/DDBJ databases">
        <authorList>
            <person name="Martin H S."/>
        </authorList>
    </citation>
    <scope>NUCLEOTIDE SEQUENCE</scope>
</reference>
<dbReference type="Gene3D" id="3.30.497.10">
    <property type="entry name" value="Antithrombin, subunit I, domain 2"/>
    <property type="match status" value="1"/>
</dbReference>
<dbReference type="InterPro" id="IPR042185">
    <property type="entry name" value="Serpin_sf_2"/>
</dbReference>
<evidence type="ECO:0000256" key="2">
    <source>
        <dbReference type="ARBA" id="ARBA00022900"/>
    </source>
</evidence>
<dbReference type="EMBL" id="OV170230">
    <property type="protein sequence ID" value="CAH0715119.1"/>
    <property type="molecule type" value="Genomic_DNA"/>
</dbReference>
<dbReference type="SMART" id="SM00093">
    <property type="entry name" value="SERPIN"/>
    <property type="match status" value="1"/>
</dbReference>
<gene>
    <name evidence="6" type="ORF">BINO364_LOCUS2092</name>
</gene>
<keyword evidence="1" id="KW-0646">Protease inhibitor</keyword>
<evidence type="ECO:0000256" key="3">
    <source>
        <dbReference type="RuleBase" id="RU000411"/>
    </source>
</evidence>
<dbReference type="SUPFAM" id="SSF56574">
    <property type="entry name" value="Serpins"/>
    <property type="match status" value="1"/>
</dbReference>
<proteinExistence type="inferred from homology"/>
<dbReference type="InterPro" id="IPR036186">
    <property type="entry name" value="Serpin_sf"/>
</dbReference>
<dbReference type="PANTHER" id="PTHR11461">
    <property type="entry name" value="SERINE PROTEASE INHIBITOR, SERPIN"/>
    <property type="match status" value="1"/>
</dbReference>
<dbReference type="Proteomes" id="UP000838878">
    <property type="component" value="Chromosome 10"/>
</dbReference>
<dbReference type="InterPro" id="IPR023796">
    <property type="entry name" value="Serpin_dom"/>
</dbReference>
<dbReference type="InterPro" id="IPR000215">
    <property type="entry name" value="Serpin_fam"/>
</dbReference>
<feature type="non-terminal residue" evidence="6">
    <location>
        <position position="387"/>
    </location>
</feature>
<comment type="similarity">
    <text evidence="3">Belongs to the serpin family.</text>
</comment>
<dbReference type="GO" id="GO:0004867">
    <property type="term" value="F:serine-type endopeptidase inhibitor activity"/>
    <property type="evidence" value="ECO:0007669"/>
    <property type="project" value="UniProtKB-KW"/>
</dbReference>
<keyword evidence="4" id="KW-0732">Signal</keyword>